<protein>
    <submittedName>
        <fullName evidence="1">Uncharacterized protein</fullName>
    </submittedName>
</protein>
<name>A0A645AVQ0_9ZZZZ</name>
<organism evidence="1">
    <name type="scientific">bioreactor metagenome</name>
    <dbReference type="NCBI Taxonomy" id="1076179"/>
    <lineage>
        <taxon>unclassified sequences</taxon>
        <taxon>metagenomes</taxon>
        <taxon>ecological metagenomes</taxon>
    </lineage>
</organism>
<dbReference type="AlphaFoldDB" id="A0A645AVQ0"/>
<comment type="caution">
    <text evidence="1">The sequence shown here is derived from an EMBL/GenBank/DDBJ whole genome shotgun (WGS) entry which is preliminary data.</text>
</comment>
<proteinExistence type="predicted"/>
<accession>A0A645AVQ0</accession>
<evidence type="ECO:0000313" key="1">
    <source>
        <dbReference type="EMBL" id="MPM56391.1"/>
    </source>
</evidence>
<reference evidence="1" key="1">
    <citation type="submission" date="2019-08" db="EMBL/GenBank/DDBJ databases">
        <authorList>
            <person name="Kucharzyk K."/>
            <person name="Murdoch R.W."/>
            <person name="Higgins S."/>
            <person name="Loffler F."/>
        </authorList>
    </citation>
    <scope>NUCLEOTIDE SEQUENCE</scope>
</reference>
<sequence>MRFDAVFLQEFKKQVGYLVVDHAFAGDGAFFEAVKGGGVVLVINTQDVCVIRRENFFGFALIKLLRFAHLWYTPLKKLKRSPDGFYQNSKGETLFDSLDYIIISICGRDVNGKNISNFILKQQRMRLQAGWRFRFVAAALFAVTHNAQLGLGCRKAARIVLFRAIRVLFRPQRHIY</sequence>
<gene>
    <name evidence="1" type="ORF">SDC9_103193</name>
</gene>
<dbReference type="EMBL" id="VSSQ01015736">
    <property type="protein sequence ID" value="MPM56391.1"/>
    <property type="molecule type" value="Genomic_DNA"/>
</dbReference>